<dbReference type="Proteomes" id="UP000199403">
    <property type="component" value="Unassembled WGS sequence"/>
</dbReference>
<evidence type="ECO:0000313" key="2">
    <source>
        <dbReference type="Proteomes" id="UP000199403"/>
    </source>
</evidence>
<keyword evidence="2" id="KW-1185">Reference proteome</keyword>
<organism evidence="1 2">
    <name type="scientific">Cyclobacterium xiamenense</name>
    <dbReference type="NCBI Taxonomy" id="1297121"/>
    <lineage>
        <taxon>Bacteria</taxon>
        <taxon>Pseudomonadati</taxon>
        <taxon>Bacteroidota</taxon>
        <taxon>Cytophagia</taxon>
        <taxon>Cytophagales</taxon>
        <taxon>Cyclobacteriaceae</taxon>
        <taxon>Cyclobacterium</taxon>
    </lineage>
</organism>
<dbReference type="AlphaFoldDB" id="A0A1H6VRU2"/>
<sequence length="62" mass="7244">MFGQNKIFRFKKPLPRLGVTGLKQKFPTLAAHWFWAPYMGAVGKAKRFRRGSKRFSNEMVKV</sequence>
<reference evidence="2" key="1">
    <citation type="submission" date="2016-10" db="EMBL/GenBank/DDBJ databases">
        <authorList>
            <person name="Varghese N."/>
            <person name="Submissions S."/>
        </authorList>
    </citation>
    <scope>NUCLEOTIDE SEQUENCE [LARGE SCALE GENOMIC DNA]</scope>
    <source>
        <strain evidence="2">IBRC-M 10761</strain>
    </source>
</reference>
<dbReference type="STRING" id="1416801.SAMN05192553_102253"/>
<proteinExistence type="predicted"/>
<gene>
    <name evidence="1" type="ORF">SAMN05192553_102253</name>
</gene>
<accession>A0A1H6VRU2</accession>
<dbReference type="EMBL" id="FNZH01000002">
    <property type="protein sequence ID" value="SEJ07388.1"/>
    <property type="molecule type" value="Genomic_DNA"/>
</dbReference>
<protein>
    <submittedName>
        <fullName evidence="1">Uncharacterized protein</fullName>
    </submittedName>
</protein>
<name>A0A1H6VRU2_9BACT</name>
<evidence type="ECO:0000313" key="1">
    <source>
        <dbReference type="EMBL" id="SEJ07388.1"/>
    </source>
</evidence>